<keyword evidence="1" id="KW-0378">Hydrolase</keyword>
<reference evidence="2" key="1">
    <citation type="journal article" date="2019" name="Int. J. Syst. Evol. Microbiol.">
        <title>The Global Catalogue of Microorganisms (GCM) 10K type strain sequencing project: providing services to taxonomists for standard genome sequencing and annotation.</title>
        <authorList>
            <consortium name="The Broad Institute Genomics Platform"/>
            <consortium name="The Broad Institute Genome Sequencing Center for Infectious Disease"/>
            <person name="Wu L."/>
            <person name="Ma J."/>
        </authorList>
    </citation>
    <scope>NUCLEOTIDE SEQUENCE [LARGE SCALE GENOMIC DNA]</scope>
    <source>
        <strain evidence="2">CGMCC-1.15741</strain>
    </source>
</reference>
<dbReference type="SUPFAM" id="SSF56784">
    <property type="entry name" value="HAD-like"/>
    <property type="match status" value="1"/>
</dbReference>
<name>A0ABW1SFB3_9PROT</name>
<dbReference type="NCBIfam" id="TIGR01509">
    <property type="entry name" value="HAD-SF-IA-v3"/>
    <property type="match status" value="1"/>
</dbReference>
<dbReference type="Proteomes" id="UP001596303">
    <property type="component" value="Unassembled WGS sequence"/>
</dbReference>
<keyword evidence="2" id="KW-1185">Reference proteome</keyword>
<evidence type="ECO:0000313" key="2">
    <source>
        <dbReference type="Proteomes" id="UP001596303"/>
    </source>
</evidence>
<gene>
    <name evidence="1" type="ORF">ACFQDM_19345</name>
</gene>
<evidence type="ECO:0000313" key="1">
    <source>
        <dbReference type="EMBL" id="MFC6200234.1"/>
    </source>
</evidence>
<dbReference type="Gene3D" id="3.40.50.1000">
    <property type="entry name" value="HAD superfamily/HAD-like"/>
    <property type="match status" value="1"/>
</dbReference>
<dbReference type="SFLD" id="SFLDS00003">
    <property type="entry name" value="Haloacid_Dehalogenase"/>
    <property type="match status" value="1"/>
</dbReference>
<dbReference type="PANTHER" id="PTHR43434:SF24">
    <property type="entry name" value="HYDROLASE-RELATED"/>
    <property type="match status" value="1"/>
</dbReference>
<dbReference type="SFLD" id="SFLDG01135">
    <property type="entry name" value="C1.5.6:_HAD__Beta-PGM__Phospha"/>
    <property type="match status" value="1"/>
</dbReference>
<dbReference type="SFLD" id="SFLDG01129">
    <property type="entry name" value="C1.5:_HAD__Beta-PGM__Phosphata"/>
    <property type="match status" value="1"/>
</dbReference>
<dbReference type="InterPro" id="IPR023198">
    <property type="entry name" value="PGP-like_dom2"/>
</dbReference>
<comment type="caution">
    <text evidence="1">The sequence shown here is derived from an EMBL/GenBank/DDBJ whole genome shotgun (WGS) entry which is preliminary data.</text>
</comment>
<dbReference type="InterPro" id="IPR050155">
    <property type="entry name" value="HAD-like_hydrolase_sf"/>
</dbReference>
<dbReference type="InterPro" id="IPR036412">
    <property type="entry name" value="HAD-like_sf"/>
</dbReference>
<dbReference type="GO" id="GO:0016787">
    <property type="term" value="F:hydrolase activity"/>
    <property type="evidence" value="ECO:0007669"/>
    <property type="project" value="UniProtKB-KW"/>
</dbReference>
<dbReference type="Pfam" id="PF13419">
    <property type="entry name" value="HAD_2"/>
    <property type="match status" value="1"/>
</dbReference>
<dbReference type="RefSeq" id="WP_377382378.1">
    <property type="nucleotide sequence ID" value="NZ_JBHSSW010000066.1"/>
</dbReference>
<dbReference type="PANTHER" id="PTHR43434">
    <property type="entry name" value="PHOSPHOGLYCOLATE PHOSPHATASE"/>
    <property type="match status" value="1"/>
</dbReference>
<dbReference type="Gene3D" id="1.10.150.240">
    <property type="entry name" value="Putative phosphatase, domain 2"/>
    <property type="match status" value="1"/>
</dbReference>
<dbReference type="NCBIfam" id="TIGR01549">
    <property type="entry name" value="HAD-SF-IA-v1"/>
    <property type="match status" value="1"/>
</dbReference>
<organism evidence="1 2">
    <name type="scientific">Ponticaulis profundi</name>
    <dbReference type="NCBI Taxonomy" id="2665222"/>
    <lineage>
        <taxon>Bacteria</taxon>
        <taxon>Pseudomonadati</taxon>
        <taxon>Pseudomonadota</taxon>
        <taxon>Alphaproteobacteria</taxon>
        <taxon>Hyphomonadales</taxon>
        <taxon>Hyphomonadaceae</taxon>
        <taxon>Ponticaulis</taxon>
    </lineage>
</organism>
<dbReference type="InterPro" id="IPR041492">
    <property type="entry name" value="HAD_2"/>
</dbReference>
<accession>A0ABW1SFB3</accession>
<sequence length="223" mass="24198">MSLRLVVWDLDGTIIDSRKIIQNAMVDAFTACGLTPPTYDQTRHIVGLSLGEGCRMLAPVGSSDDQIDQLEDAYRSAFIKNRTVPGYHEPLYDGAIATLEALANQNCLMAIATGKSYKGIESIFGMHDLKRYFDTVWCADDGPGKPNPFMVVEAMKVMGCEADQTVMVGDAIHDIHMGRAAGVTTHGVSWGFGTSAELEAAGAHHIHDEMPKLHQALTDFATI</sequence>
<dbReference type="EC" id="3.-.-.-" evidence="1"/>
<proteinExistence type="predicted"/>
<protein>
    <submittedName>
        <fullName evidence="1">HAD family hydrolase</fullName>
        <ecNumber evidence="1">3.-.-.-</ecNumber>
    </submittedName>
</protein>
<dbReference type="InterPro" id="IPR023214">
    <property type="entry name" value="HAD_sf"/>
</dbReference>
<dbReference type="EMBL" id="JBHSSW010000066">
    <property type="protein sequence ID" value="MFC6200234.1"/>
    <property type="molecule type" value="Genomic_DNA"/>
</dbReference>
<dbReference type="InterPro" id="IPR006439">
    <property type="entry name" value="HAD-SF_hydro_IA"/>
</dbReference>